<feature type="transmembrane region" description="Helical" evidence="1">
    <location>
        <begin position="170"/>
        <end position="195"/>
    </location>
</feature>
<protein>
    <submittedName>
        <fullName evidence="2">Uncharacterized membrane protein YhfC</fullName>
    </submittedName>
</protein>
<name>A0A1I3UAM2_9BACL</name>
<dbReference type="RefSeq" id="WP_093231414.1">
    <property type="nucleotide sequence ID" value="NZ_FORR01000022.1"/>
</dbReference>
<keyword evidence="3" id="KW-1185">Reference proteome</keyword>
<keyword evidence="1" id="KW-1133">Transmembrane helix</keyword>
<feature type="transmembrane region" description="Helical" evidence="1">
    <location>
        <begin position="38"/>
        <end position="57"/>
    </location>
</feature>
<feature type="transmembrane region" description="Helical" evidence="1">
    <location>
        <begin position="6"/>
        <end position="26"/>
    </location>
</feature>
<dbReference type="EMBL" id="FORR01000022">
    <property type="protein sequence ID" value="SFJ78837.1"/>
    <property type="molecule type" value="Genomic_DNA"/>
</dbReference>
<reference evidence="2 3" key="1">
    <citation type="submission" date="2016-10" db="EMBL/GenBank/DDBJ databases">
        <authorList>
            <person name="de Groot N.N."/>
        </authorList>
    </citation>
    <scope>NUCLEOTIDE SEQUENCE [LARGE SCALE GENOMIC DNA]</scope>
    <source>
        <strain evidence="2 3">DSM 44778</strain>
    </source>
</reference>
<sequence>MVSQLSIVSMVVQLILSIGFPIFLLIYFRKRMHLSWKAVVVGVLTFVVFALGLEGAFNFYMVETNRFTSNLIKNTPWLMALYGALAAGIFEEVGRYISYSVLLKGFRERQDGIAYGIGHGGIEAIFIGVKQAIPNISLALMVNSGSIQSLIATQPMLVNVKKALIETPFYMYWLAGFERMGAVFLQIALSLVVLYGVKNKKIGYLFLAIFLHAFMNIFAGLYQMKLLPLLVVFVLLVIFAVIAVIAIRKSRKWFA</sequence>
<evidence type="ECO:0000313" key="2">
    <source>
        <dbReference type="EMBL" id="SFJ78837.1"/>
    </source>
</evidence>
<dbReference type="Pfam" id="PF10086">
    <property type="entry name" value="YhfC"/>
    <property type="match status" value="1"/>
</dbReference>
<evidence type="ECO:0000313" key="3">
    <source>
        <dbReference type="Proteomes" id="UP000199545"/>
    </source>
</evidence>
<dbReference type="OrthoDB" id="9807167at2"/>
<organism evidence="2 3">
    <name type="scientific">Thermoflavimicrobium dichotomicum</name>
    <dbReference type="NCBI Taxonomy" id="46223"/>
    <lineage>
        <taxon>Bacteria</taxon>
        <taxon>Bacillati</taxon>
        <taxon>Bacillota</taxon>
        <taxon>Bacilli</taxon>
        <taxon>Bacillales</taxon>
        <taxon>Thermoactinomycetaceae</taxon>
        <taxon>Thermoflavimicrobium</taxon>
    </lineage>
</organism>
<feature type="transmembrane region" description="Helical" evidence="1">
    <location>
        <begin position="138"/>
        <end position="158"/>
    </location>
</feature>
<evidence type="ECO:0000256" key="1">
    <source>
        <dbReference type="SAM" id="Phobius"/>
    </source>
</evidence>
<keyword evidence="1" id="KW-0812">Transmembrane</keyword>
<dbReference type="Proteomes" id="UP000199545">
    <property type="component" value="Unassembled WGS sequence"/>
</dbReference>
<keyword evidence="1" id="KW-0472">Membrane</keyword>
<accession>A0A1I3UAM2</accession>
<dbReference type="PIRSF" id="PIRSF033101">
    <property type="entry name" value="UCP033101"/>
    <property type="match status" value="1"/>
</dbReference>
<dbReference type="InterPro" id="IPR011397">
    <property type="entry name" value="YhfC"/>
</dbReference>
<proteinExistence type="predicted"/>
<gene>
    <name evidence="2" type="ORF">SAMN05421852_12235</name>
</gene>
<feature type="transmembrane region" description="Helical" evidence="1">
    <location>
        <begin position="202"/>
        <end position="221"/>
    </location>
</feature>
<dbReference type="AlphaFoldDB" id="A0A1I3UAM2"/>
<dbReference type="STRING" id="46223.SAMN05421852_12235"/>
<feature type="transmembrane region" description="Helical" evidence="1">
    <location>
        <begin position="77"/>
        <end position="97"/>
    </location>
</feature>
<feature type="transmembrane region" description="Helical" evidence="1">
    <location>
        <begin position="227"/>
        <end position="247"/>
    </location>
</feature>